<evidence type="ECO:0000313" key="13">
    <source>
        <dbReference type="Proteomes" id="UP000315037"/>
    </source>
</evidence>
<dbReference type="GO" id="GO:0003676">
    <property type="term" value="F:nucleic acid binding"/>
    <property type="evidence" value="ECO:0007669"/>
    <property type="project" value="InterPro"/>
</dbReference>
<evidence type="ECO:0000256" key="2">
    <source>
        <dbReference type="ARBA" id="ARBA00022801"/>
    </source>
</evidence>
<dbReference type="Pfam" id="PF00271">
    <property type="entry name" value="Helicase_C"/>
    <property type="match status" value="1"/>
</dbReference>
<keyword evidence="1 7" id="KW-0547">Nucleotide-binding</keyword>
<evidence type="ECO:0000313" key="12">
    <source>
        <dbReference type="EMBL" id="TPW35587.1"/>
    </source>
</evidence>
<evidence type="ECO:0000259" key="9">
    <source>
        <dbReference type="PROSITE" id="PS51192"/>
    </source>
</evidence>
<dbReference type="Pfam" id="PF00270">
    <property type="entry name" value="DEAD"/>
    <property type="match status" value="1"/>
</dbReference>
<keyword evidence="13" id="KW-1185">Reference proteome</keyword>
<dbReference type="InterPro" id="IPR014001">
    <property type="entry name" value="Helicase_ATP-bd"/>
</dbReference>
<dbReference type="EMBL" id="SORZ01000001">
    <property type="protein sequence ID" value="TPW35587.1"/>
    <property type="molecule type" value="Genomic_DNA"/>
</dbReference>
<dbReference type="GO" id="GO:0003724">
    <property type="term" value="F:RNA helicase activity"/>
    <property type="evidence" value="ECO:0007669"/>
    <property type="project" value="InterPro"/>
</dbReference>
<feature type="region of interest" description="Disordered" evidence="8">
    <location>
        <begin position="253"/>
        <end position="283"/>
    </location>
</feature>
<organism evidence="12 13">
    <name type="scientific">Oecophyllibacter saccharovorans</name>
    <dbReference type="NCBI Taxonomy" id="2558360"/>
    <lineage>
        <taxon>Bacteria</taxon>
        <taxon>Pseudomonadati</taxon>
        <taxon>Pseudomonadota</taxon>
        <taxon>Alphaproteobacteria</taxon>
        <taxon>Acetobacterales</taxon>
        <taxon>Acetobacteraceae</taxon>
        <taxon>Oecophyllibacter</taxon>
    </lineage>
</organism>
<keyword evidence="4 7" id="KW-0067">ATP-binding</keyword>
<evidence type="ECO:0000259" key="10">
    <source>
        <dbReference type="PROSITE" id="PS51194"/>
    </source>
</evidence>
<dbReference type="PANTHER" id="PTHR47959">
    <property type="entry name" value="ATP-DEPENDENT RNA HELICASE RHLE-RELATED"/>
    <property type="match status" value="1"/>
</dbReference>
<comment type="similarity">
    <text evidence="5 7">Belongs to the DEAD box helicase family.</text>
</comment>
<dbReference type="InterPro" id="IPR000629">
    <property type="entry name" value="RNA-helicase_DEAD-box_CS"/>
</dbReference>
<feature type="short sequence motif" description="Q motif" evidence="6">
    <location>
        <begin position="14"/>
        <end position="42"/>
    </location>
</feature>
<dbReference type="SMART" id="SM00487">
    <property type="entry name" value="DEXDc"/>
    <property type="match status" value="1"/>
</dbReference>
<evidence type="ECO:0000256" key="5">
    <source>
        <dbReference type="ARBA" id="ARBA00038437"/>
    </source>
</evidence>
<feature type="domain" description="Helicase C-terminal" evidence="10">
    <location>
        <begin position="270"/>
        <end position="415"/>
    </location>
</feature>
<dbReference type="InterPro" id="IPR011545">
    <property type="entry name" value="DEAD/DEAH_box_helicase_dom"/>
</dbReference>
<gene>
    <name evidence="12" type="ORF">E3202_01010</name>
</gene>
<dbReference type="SMART" id="SM00490">
    <property type="entry name" value="HELICc"/>
    <property type="match status" value="1"/>
</dbReference>
<feature type="domain" description="Helicase ATP-binding" evidence="9">
    <location>
        <begin position="45"/>
        <end position="222"/>
    </location>
</feature>
<dbReference type="InterPro" id="IPR014014">
    <property type="entry name" value="RNA_helicase_DEAD_Q_motif"/>
</dbReference>
<evidence type="ECO:0000256" key="7">
    <source>
        <dbReference type="RuleBase" id="RU000492"/>
    </source>
</evidence>
<comment type="caution">
    <text evidence="12">The sequence shown here is derived from an EMBL/GenBank/DDBJ whole genome shotgun (WGS) entry which is preliminary data.</text>
</comment>
<protein>
    <submittedName>
        <fullName evidence="12">DEAD/DEAH box helicase</fullName>
    </submittedName>
</protein>
<evidence type="ECO:0000256" key="3">
    <source>
        <dbReference type="ARBA" id="ARBA00022806"/>
    </source>
</evidence>
<dbReference type="PROSITE" id="PS51195">
    <property type="entry name" value="Q_MOTIF"/>
    <property type="match status" value="1"/>
</dbReference>
<keyword evidence="3 7" id="KW-0347">Helicase</keyword>
<evidence type="ECO:0000256" key="4">
    <source>
        <dbReference type="ARBA" id="ARBA00022840"/>
    </source>
</evidence>
<dbReference type="Proteomes" id="UP000315037">
    <property type="component" value="Unassembled WGS sequence"/>
</dbReference>
<keyword evidence="2 7" id="KW-0378">Hydrolase</keyword>
<feature type="domain" description="DEAD-box RNA helicase Q" evidence="11">
    <location>
        <begin position="14"/>
        <end position="42"/>
    </location>
</feature>
<sequence length="415" mass="45344">MTTDPSSAVPATQSTFSQLGLSPLLCSAAEKAGFKRPTAVQQAAVPALLEGRDVLLPTQTGSGKTAAFVLPALQLLADTAQEQAGSYRPPRVLILVPTRDLAMQTATLCRQLGRQLPIRTRVLCGGMDRALQCRSLQEGVDIVVGTHGRLLDLAHEGALDLSEISYLVLDEADRLLDEEFTEAMTALARYFPDHPQTVFCSATLSDDVMGFARKVTRDPVAIEGTDETVTPKRLRQRAVFVAESDKAALVEKIFRERSPSSQSPGRPAKEHRKAGPDGTDDRGRCIVFTRTKKEADTLARRLGQLGQTAMALHGGLGQGERRKVLERFKDTPEAVLVTTDIAARGLDIDDVTLVLNVDMPSTPETYIHRIGRTARAGQKGRTLSLVTPEERGLLRDVERHIQHRIRIVTPETLHD</sequence>
<accession>A0A506UQG3</accession>
<reference evidence="12 13" key="1">
    <citation type="submission" date="2019-03" db="EMBL/GenBank/DDBJ databases">
        <title>The complete genome sequence of Neokomagataea sp. Jb2 NBRC113641.</title>
        <authorList>
            <person name="Chua K.-O."/>
            <person name="Chan K.-G."/>
            <person name="See-Too W.-S."/>
        </authorList>
    </citation>
    <scope>NUCLEOTIDE SEQUENCE [LARGE SCALE GENOMIC DNA]</scope>
    <source>
        <strain evidence="12 13">Jb2</strain>
    </source>
</reference>
<dbReference type="GO" id="GO:0005829">
    <property type="term" value="C:cytosol"/>
    <property type="evidence" value="ECO:0007669"/>
    <property type="project" value="TreeGrafter"/>
</dbReference>
<dbReference type="GO" id="GO:0005524">
    <property type="term" value="F:ATP binding"/>
    <property type="evidence" value="ECO:0007669"/>
    <property type="project" value="UniProtKB-KW"/>
</dbReference>
<proteinExistence type="inferred from homology"/>
<dbReference type="InterPro" id="IPR001650">
    <property type="entry name" value="Helicase_C-like"/>
</dbReference>
<dbReference type="Gene3D" id="3.40.50.300">
    <property type="entry name" value="P-loop containing nucleotide triphosphate hydrolases"/>
    <property type="match status" value="2"/>
</dbReference>
<name>A0A506UQG3_9PROT</name>
<dbReference type="CDD" id="cd00268">
    <property type="entry name" value="DEADc"/>
    <property type="match status" value="1"/>
</dbReference>
<evidence type="ECO:0000256" key="6">
    <source>
        <dbReference type="PROSITE-ProRule" id="PRU00552"/>
    </source>
</evidence>
<dbReference type="InterPro" id="IPR044742">
    <property type="entry name" value="DEAD/DEAH_RhlB"/>
</dbReference>
<dbReference type="PROSITE" id="PS00039">
    <property type="entry name" value="DEAD_ATP_HELICASE"/>
    <property type="match status" value="1"/>
</dbReference>
<dbReference type="SUPFAM" id="SSF52540">
    <property type="entry name" value="P-loop containing nucleoside triphosphate hydrolases"/>
    <property type="match status" value="1"/>
</dbReference>
<dbReference type="RefSeq" id="WP_165600081.1">
    <property type="nucleotide sequence ID" value="NZ_SORZ01000001.1"/>
</dbReference>
<dbReference type="GO" id="GO:0016787">
    <property type="term" value="F:hydrolase activity"/>
    <property type="evidence" value="ECO:0007669"/>
    <property type="project" value="UniProtKB-KW"/>
</dbReference>
<evidence type="ECO:0000256" key="8">
    <source>
        <dbReference type="SAM" id="MobiDB-lite"/>
    </source>
</evidence>
<feature type="compositionally biased region" description="Basic and acidic residues" evidence="8">
    <location>
        <begin position="273"/>
        <end position="283"/>
    </location>
</feature>
<dbReference type="AlphaFoldDB" id="A0A506UQG3"/>
<dbReference type="InterPro" id="IPR027417">
    <property type="entry name" value="P-loop_NTPase"/>
</dbReference>
<dbReference type="PANTHER" id="PTHR47959:SF1">
    <property type="entry name" value="ATP-DEPENDENT RNA HELICASE DBPA"/>
    <property type="match status" value="1"/>
</dbReference>
<evidence type="ECO:0000256" key="1">
    <source>
        <dbReference type="ARBA" id="ARBA00022741"/>
    </source>
</evidence>
<dbReference type="InterPro" id="IPR050079">
    <property type="entry name" value="DEAD_box_RNA_helicase"/>
</dbReference>
<dbReference type="CDD" id="cd18787">
    <property type="entry name" value="SF2_C_DEAD"/>
    <property type="match status" value="1"/>
</dbReference>
<evidence type="ECO:0000259" key="11">
    <source>
        <dbReference type="PROSITE" id="PS51195"/>
    </source>
</evidence>
<dbReference type="PROSITE" id="PS51192">
    <property type="entry name" value="HELICASE_ATP_BIND_1"/>
    <property type="match status" value="1"/>
</dbReference>
<dbReference type="PROSITE" id="PS51194">
    <property type="entry name" value="HELICASE_CTER"/>
    <property type="match status" value="1"/>
</dbReference>